<accession>A0A9P4QNC9</accession>
<feature type="transmembrane region" description="Helical" evidence="2">
    <location>
        <begin position="95"/>
        <end position="114"/>
    </location>
</feature>
<keyword evidence="2" id="KW-1133">Transmembrane helix</keyword>
<reference evidence="3" key="1">
    <citation type="journal article" date="2020" name="Stud. Mycol.">
        <title>101 Dothideomycetes genomes: a test case for predicting lifestyles and emergence of pathogens.</title>
        <authorList>
            <person name="Haridas S."/>
            <person name="Albert R."/>
            <person name="Binder M."/>
            <person name="Bloem J."/>
            <person name="Labutti K."/>
            <person name="Salamov A."/>
            <person name="Andreopoulos B."/>
            <person name="Baker S."/>
            <person name="Barry K."/>
            <person name="Bills G."/>
            <person name="Bluhm B."/>
            <person name="Cannon C."/>
            <person name="Castanera R."/>
            <person name="Culley D."/>
            <person name="Daum C."/>
            <person name="Ezra D."/>
            <person name="Gonzalez J."/>
            <person name="Henrissat B."/>
            <person name="Kuo A."/>
            <person name="Liang C."/>
            <person name="Lipzen A."/>
            <person name="Lutzoni F."/>
            <person name="Magnuson J."/>
            <person name="Mondo S."/>
            <person name="Nolan M."/>
            <person name="Ohm R."/>
            <person name="Pangilinan J."/>
            <person name="Park H.-J."/>
            <person name="Ramirez L."/>
            <person name="Alfaro M."/>
            <person name="Sun H."/>
            <person name="Tritt A."/>
            <person name="Yoshinaga Y."/>
            <person name="Zwiers L.-H."/>
            <person name="Turgeon B."/>
            <person name="Goodwin S."/>
            <person name="Spatafora J."/>
            <person name="Crous P."/>
            <person name="Grigoriev I."/>
        </authorList>
    </citation>
    <scope>NUCLEOTIDE SEQUENCE</scope>
    <source>
        <strain evidence="3">CBS 125425</strain>
    </source>
</reference>
<keyword evidence="2" id="KW-0472">Membrane</keyword>
<keyword evidence="2" id="KW-0812">Transmembrane</keyword>
<feature type="region of interest" description="Disordered" evidence="1">
    <location>
        <begin position="227"/>
        <end position="256"/>
    </location>
</feature>
<name>A0A9P4QNC9_9PLEO</name>
<evidence type="ECO:0000256" key="1">
    <source>
        <dbReference type="SAM" id="MobiDB-lite"/>
    </source>
</evidence>
<protein>
    <submittedName>
        <fullName evidence="3">Uncharacterized protein</fullName>
    </submittedName>
</protein>
<organism evidence="3 4">
    <name type="scientific">Polyplosphaeria fusca</name>
    <dbReference type="NCBI Taxonomy" id="682080"/>
    <lineage>
        <taxon>Eukaryota</taxon>
        <taxon>Fungi</taxon>
        <taxon>Dikarya</taxon>
        <taxon>Ascomycota</taxon>
        <taxon>Pezizomycotina</taxon>
        <taxon>Dothideomycetes</taxon>
        <taxon>Pleosporomycetidae</taxon>
        <taxon>Pleosporales</taxon>
        <taxon>Tetraplosphaeriaceae</taxon>
        <taxon>Polyplosphaeria</taxon>
    </lineage>
</organism>
<feature type="transmembrane region" description="Helical" evidence="2">
    <location>
        <begin position="134"/>
        <end position="159"/>
    </location>
</feature>
<evidence type="ECO:0000256" key="2">
    <source>
        <dbReference type="SAM" id="Phobius"/>
    </source>
</evidence>
<proteinExistence type="predicted"/>
<evidence type="ECO:0000313" key="4">
    <source>
        <dbReference type="Proteomes" id="UP000799444"/>
    </source>
</evidence>
<dbReference type="Proteomes" id="UP000799444">
    <property type="component" value="Unassembled WGS sequence"/>
</dbReference>
<sequence length="256" mass="29091">MPAKRFDYFPEVLAVHVFLFVGFFAGLYLLIDKIVHFKNSKPCGNREDGASSTGEWLYEKASIAYAQVKQWIERLKKRANEFFHTNRQTIALVEIFNYGGFVCYVAYIFIRAGLCELHNLYHFRYLDRHLFGPLDLMTTWLTMFVQTILAVATFILVLFRLYQFSHLIINGPDHGKAKNANGQEITPAKLDDELVLVLQHLFGPMLKTPCSNKDCDICAKLGPVDVDSNQSDSSTEVNAPIISTSSDLEMSTDDQC</sequence>
<feature type="compositionally biased region" description="Polar residues" evidence="1">
    <location>
        <begin position="227"/>
        <end position="249"/>
    </location>
</feature>
<dbReference type="EMBL" id="ML996304">
    <property type="protein sequence ID" value="KAF2727927.1"/>
    <property type="molecule type" value="Genomic_DNA"/>
</dbReference>
<keyword evidence="4" id="KW-1185">Reference proteome</keyword>
<feature type="transmembrane region" description="Helical" evidence="2">
    <location>
        <begin position="12"/>
        <end position="31"/>
    </location>
</feature>
<comment type="caution">
    <text evidence="3">The sequence shown here is derived from an EMBL/GenBank/DDBJ whole genome shotgun (WGS) entry which is preliminary data.</text>
</comment>
<gene>
    <name evidence="3" type="ORF">EJ04DRAFT_569954</name>
</gene>
<evidence type="ECO:0000313" key="3">
    <source>
        <dbReference type="EMBL" id="KAF2727927.1"/>
    </source>
</evidence>
<dbReference type="AlphaFoldDB" id="A0A9P4QNC9"/>